<feature type="transmembrane region" description="Helical" evidence="1">
    <location>
        <begin position="48"/>
        <end position="69"/>
    </location>
</feature>
<comment type="caution">
    <text evidence="2">The sequence shown here is derived from an EMBL/GenBank/DDBJ whole genome shotgun (WGS) entry which is preliminary data.</text>
</comment>
<protein>
    <submittedName>
        <fullName evidence="2">Uncharacterized protein</fullName>
    </submittedName>
</protein>
<proteinExistence type="predicted"/>
<keyword evidence="1" id="KW-0812">Transmembrane</keyword>
<keyword evidence="1" id="KW-0472">Membrane</keyword>
<organism evidence="2 3">
    <name type="scientific">Vanilla planifolia</name>
    <name type="common">Vanilla</name>
    <dbReference type="NCBI Taxonomy" id="51239"/>
    <lineage>
        <taxon>Eukaryota</taxon>
        <taxon>Viridiplantae</taxon>
        <taxon>Streptophyta</taxon>
        <taxon>Embryophyta</taxon>
        <taxon>Tracheophyta</taxon>
        <taxon>Spermatophyta</taxon>
        <taxon>Magnoliopsida</taxon>
        <taxon>Liliopsida</taxon>
        <taxon>Asparagales</taxon>
        <taxon>Orchidaceae</taxon>
        <taxon>Vanilloideae</taxon>
        <taxon>Vanilleae</taxon>
        <taxon>Vanilla</taxon>
    </lineage>
</organism>
<dbReference type="Proteomes" id="UP000639772">
    <property type="component" value="Unassembled WGS sequence"/>
</dbReference>
<sequence>MLYVRRINAKVFRSWAYMSCLFGMRLMDQDMCHKGLPPLCQWKWRFRTYMVFTKVALLTIFFLCSKFLFLFNNGWRSRSCWRCISPLVSSSNFRLTIMEDLVTTKRGLVVDRNAILFKYISLEVLET</sequence>
<evidence type="ECO:0000313" key="2">
    <source>
        <dbReference type="EMBL" id="KAG0448124.1"/>
    </source>
</evidence>
<dbReference type="AlphaFoldDB" id="A0A835P9M7"/>
<name>A0A835P9M7_VANPL</name>
<reference evidence="2 3" key="1">
    <citation type="journal article" date="2020" name="Nat. Food">
        <title>A phased Vanilla planifolia genome enables genetic improvement of flavour and production.</title>
        <authorList>
            <person name="Hasing T."/>
            <person name="Tang H."/>
            <person name="Brym M."/>
            <person name="Khazi F."/>
            <person name="Huang T."/>
            <person name="Chambers A.H."/>
        </authorList>
    </citation>
    <scope>NUCLEOTIDE SEQUENCE [LARGE SCALE GENOMIC DNA]</scope>
    <source>
        <tissue evidence="2">Leaf</tissue>
    </source>
</reference>
<evidence type="ECO:0000313" key="3">
    <source>
        <dbReference type="Proteomes" id="UP000639772"/>
    </source>
</evidence>
<keyword evidence="1" id="KW-1133">Transmembrane helix</keyword>
<evidence type="ECO:0000256" key="1">
    <source>
        <dbReference type="SAM" id="Phobius"/>
    </source>
</evidence>
<accession>A0A835P9M7</accession>
<dbReference type="EMBL" id="JADCNM010000347">
    <property type="protein sequence ID" value="KAG0448124.1"/>
    <property type="molecule type" value="Genomic_DNA"/>
</dbReference>
<gene>
    <name evidence="2" type="ORF">HPP92_027991</name>
</gene>